<evidence type="ECO:0000259" key="6">
    <source>
        <dbReference type="PROSITE" id="PS50850"/>
    </source>
</evidence>
<sequence>MSGWRSAFSLSKDEVKHARPPGTVVLVEHELQRTMTGTEHNEDHIQLIPHPSASPADPLNWPMWRRLRYCSPCQSIAPAIPILAHEMLPPRSLGQLTHLVAVNVLALGVSNVFWVPLANIFGRRPIMLLAELILIAASIWAGAVNSFNSLLAARVVQGIGGGPGDTISPEILGEVFFVHQRGRAMAVYTIILASGSFVGGLCGGYIAGINGYKYIFWISAALSGFIFLCQFFLVPETLFDRSAHLSRQDAIREVLTEKINIAHVEIQSSPAPNDSFPIGQQLKVGIFRGNVIHHCVAPWLPLVFPGIWVVMLHYGGLLGGVAPQLLSMPPYLWGNNVGLINIAGVIGTFLGGAATYFVIDRQVTRTAKHERDGLAEPESRLPIMFPALFLAVTGMWTFGFSAQYPGAHTWAGLAVGFGMVSFSITQIPSVGFNYLIESYGYMSSNCFVLTTIIRAVVSFAWTYFVADWIEQAGAAEPFGIFGMIMAIFALLTVPLWLFGKRFRIMTASALQKQEANVGLIN</sequence>
<accession>M2MFW5</accession>
<dbReference type="Proteomes" id="UP000011761">
    <property type="component" value="Unassembled WGS sequence"/>
</dbReference>
<name>M2MFW5_BAUPA</name>
<feature type="transmembrane region" description="Helical" evidence="5">
    <location>
        <begin position="126"/>
        <end position="144"/>
    </location>
</feature>
<dbReference type="RefSeq" id="XP_007677941.1">
    <property type="nucleotide sequence ID" value="XM_007679751.1"/>
</dbReference>
<evidence type="ECO:0000256" key="5">
    <source>
        <dbReference type="SAM" id="Phobius"/>
    </source>
</evidence>
<dbReference type="eggNOG" id="KOG0255">
    <property type="taxonomic scope" value="Eukaryota"/>
</dbReference>
<dbReference type="GeneID" id="19107835"/>
<keyword evidence="2 5" id="KW-0812">Transmembrane</keyword>
<organism evidence="7 8">
    <name type="scientific">Baudoinia panamericana (strain UAMH 10762)</name>
    <name type="common">Angels' share fungus</name>
    <name type="synonym">Baudoinia compniacensis (strain UAMH 10762)</name>
    <dbReference type="NCBI Taxonomy" id="717646"/>
    <lineage>
        <taxon>Eukaryota</taxon>
        <taxon>Fungi</taxon>
        <taxon>Dikarya</taxon>
        <taxon>Ascomycota</taxon>
        <taxon>Pezizomycotina</taxon>
        <taxon>Dothideomycetes</taxon>
        <taxon>Dothideomycetidae</taxon>
        <taxon>Mycosphaerellales</taxon>
        <taxon>Teratosphaeriaceae</taxon>
        <taxon>Baudoinia</taxon>
    </lineage>
</organism>
<keyword evidence="3 5" id="KW-1133">Transmembrane helix</keyword>
<dbReference type="KEGG" id="bcom:BAUCODRAFT_123934"/>
<dbReference type="EMBL" id="KB445557">
    <property type="protein sequence ID" value="EMC95506.1"/>
    <property type="molecule type" value="Genomic_DNA"/>
</dbReference>
<dbReference type="PANTHER" id="PTHR23502:SF181">
    <property type="entry name" value="MAJOR FACILITATOR SUPERFAMILY (MFS) PROFILE DOMAIN-CONTAINING PROTEIN"/>
    <property type="match status" value="1"/>
</dbReference>
<keyword evidence="8" id="KW-1185">Reference proteome</keyword>
<proteinExistence type="predicted"/>
<feature type="transmembrane region" description="Helical" evidence="5">
    <location>
        <begin position="296"/>
        <end position="317"/>
    </location>
</feature>
<comment type="subcellular location">
    <subcellularLocation>
        <location evidence="1">Membrane</location>
        <topology evidence="1">Multi-pass membrane protein</topology>
    </subcellularLocation>
</comment>
<feature type="transmembrane region" description="Helical" evidence="5">
    <location>
        <begin position="96"/>
        <end position="114"/>
    </location>
</feature>
<dbReference type="SUPFAM" id="SSF103473">
    <property type="entry name" value="MFS general substrate transporter"/>
    <property type="match status" value="1"/>
</dbReference>
<gene>
    <name evidence="7" type="ORF">BAUCODRAFT_123934</name>
</gene>
<feature type="transmembrane region" description="Helical" evidence="5">
    <location>
        <begin position="380"/>
        <end position="398"/>
    </location>
</feature>
<protein>
    <recommendedName>
        <fullName evidence="6">Major facilitator superfamily (MFS) profile domain-containing protein</fullName>
    </recommendedName>
</protein>
<dbReference type="PRINTS" id="PR01036">
    <property type="entry name" value="TCRTETB"/>
</dbReference>
<evidence type="ECO:0000313" key="8">
    <source>
        <dbReference type="Proteomes" id="UP000011761"/>
    </source>
</evidence>
<dbReference type="OrthoDB" id="2533084at2759"/>
<feature type="domain" description="Major facilitator superfamily (MFS) profile" evidence="6">
    <location>
        <begin position="1"/>
        <end position="503"/>
    </location>
</feature>
<dbReference type="PROSITE" id="PS50850">
    <property type="entry name" value="MFS"/>
    <property type="match status" value="1"/>
</dbReference>
<evidence type="ECO:0000313" key="7">
    <source>
        <dbReference type="EMBL" id="EMC95506.1"/>
    </source>
</evidence>
<feature type="transmembrane region" description="Helical" evidence="5">
    <location>
        <begin position="337"/>
        <end position="359"/>
    </location>
</feature>
<reference evidence="7 8" key="1">
    <citation type="journal article" date="2012" name="PLoS Pathog.">
        <title>Diverse lifestyles and strategies of plant pathogenesis encoded in the genomes of eighteen Dothideomycetes fungi.</title>
        <authorList>
            <person name="Ohm R.A."/>
            <person name="Feau N."/>
            <person name="Henrissat B."/>
            <person name="Schoch C.L."/>
            <person name="Horwitz B.A."/>
            <person name="Barry K.W."/>
            <person name="Condon B.J."/>
            <person name="Copeland A.C."/>
            <person name="Dhillon B."/>
            <person name="Glaser F."/>
            <person name="Hesse C.N."/>
            <person name="Kosti I."/>
            <person name="LaButti K."/>
            <person name="Lindquist E.A."/>
            <person name="Lucas S."/>
            <person name="Salamov A.A."/>
            <person name="Bradshaw R.E."/>
            <person name="Ciuffetti L."/>
            <person name="Hamelin R.C."/>
            <person name="Kema G.H.J."/>
            <person name="Lawrence C."/>
            <person name="Scott J.A."/>
            <person name="Spatafora J.W."/>
            <person name="Turgeon B.G."/>
            <person name="de Wit P.J.G.M."/>
            <person name="Zhong S."/>
            <person name="Goodwin S.B."/>
            <person name="Grigoriev I.V."/>
        </authorList>
    </citation>
    <scope>NUCLEOTIDE SEQUENCE [LARGE SCALE GENOMIC DNA]</scope>
    <source>
        <strain evidence="7 8">UAMH 10762</strain>
    </source>
</reference>
<evidence type="ECO:0000256" key="3">
    <source>
        <dbReference type="ARBA" id="ARBA00022989"/>
    </source>
</evidence>
<evidence type="ECO:0000256" key="4">
    <source>
        <dbReference type="ARBA" id="ARBA00023136"/>
    </source>
</evidence>
<dbReference type="HOGENOM" id="CLU_008455_13_6_1"/>
<dbReference type="InterPro" id="IPR020846">
    <property type="entry name" value="MFS_dom"/>
</dbReference>
<feature type="transmembrane region" description="Helical" evidence="5">
    <location>
        <begin position="186"/>
        <end position="208"/>
    </location>
</feature>
<feature type="transmembrane region" description="Helical" evidence="5">
    <location>
        <begin position="447"/>
        <end position="466"/>
    </location>
</feature>
<evidence type="ECO:0000256" key="2">
    <source>
        <dbReference type="ARBA" id="ARBA00022692"/>
    </source>
</evidence>
<feature type="transmembrane region" description="Helical" evidence="5">
    <location>
        <begin position="478"/>
        <end position="498"/>
    </location>
</feature>
<dbReference type="InterPro" id="IPR036259">
    <property type="entry name" value="MFS_trans_sf"/>
</dbReference>
<dbReference type="PANTHER" id="PTHR23502">
    <property type="entry name" value="MAJOR FACILITATOR SUPERFAMILY"/>
    <property type="match status" value="1"/>
</dbReference>
<keyword evidence="4 5" id="KW-0472">Membrane</keyword>
<dbReference type="AlphaFoldDB" id="M2MFW5"/>
<evidence type="ECO:0000256" key="1">
    <source>
        <dbReference type="ARBA" id="ARBA00004141"/>
    </source>
</evidence>
<feature type="transmembrane region" description="Helical" evidence="5">
    <location>
        <begin position="214"/>
        <end position="234"/>
    </location>
</feature>
<dbReference type="Gene3D" id="1.20.1250.20">
    <property type="entry name" value="MFS general substrate transporter like domains"/>
    <property type="match status" value="1"/>
</dbReference>
<feature type="transmembrane region" description="Helical" evidence="5">
    <location>
        <begin position="410"/>
        <end position="435"/>
    </location>
</feature>
<dbReference type="GO" id="GO:0022857">
    <property type="term" value="F:transmembrane transporter activity"/>
    <property type="evidence" value="ECO:0007669"/>
    <property type="project" value="InterPro"/>
</dbReference>
<dbReference type="InterPro" id="IPR011701">
    <property type="entry name" value="MFS"/>
</dbReference>
<dbReference type="GO" id="GO:0005886">
    <property type="term" value="C:plasma membrane"/>
    <property type="evidence" value="ECO:0007669"/>
    <property type="project" value="TreeGrafter"/>
</dbReference>
<dbReference type="Pfam" id="PF07690">
    <property type="entry name" value="MFS_1"/>
    <property type="match status" value="1"/>
</dbReference>